<gene>
    <name evidence="13" type="primary">znf750</name>
</gene>
<feature type="compositionally biased region" description="Basic and acidic residues" evidence="11">
    <location>
        <begin position="428"/>
        <end position="446"/>
    </location>
</feature>
<dbReference type="GO" id="GO:0005634">
    <property type="term" value="C:nucleus"/>
    <property type="evidence" value="ECO:0007669"/>
    <property type="project" value="UniProtKB-SubCell"/>
</dbReference>
<dbReference type="GO" id="GO:0030154">
    <property type="term" value="P:cell differentiation"/>
    <property type="evidence" value="ECO:0007669"/>
    <property type="project" value="UniProtKB-KW"/>
</dbReference>
<keyword evidence="4" id="KW-0221">Differentiation</keyword>
<dbReference type="InParanoid" id="A0A665URU1"/>
<feature type="compositionally biased region" description="Polar residues" evidence="11">
    <location>
        <begin position="169"/>
        <end position="182"/>
    </location>
</feature>
<dbReference type="InterPro" id="IPR039064">
    <property type="entry name" value="ZNF750_Znf"/>
</dbReference>
<dbReference type="Pfam" id="PF15269">
    <property type="entry name" value="zf-C2H2_7"/>
    <property type="match status" value="1"/>
</dbReference>
<keyword evidence="3" id="KW-0863">Zinc-finger</keyword>
<feature type="region of interest" description="Disordered" evidence="11">
    <location>
        <begin position="323"/>
        <end position="366"/>
    </location>
</feature>
<comment type="subcellular location">
    <subcellularLocation>
        <location evidence="1">Nucleus</location>
    </subcellularLocation>
</comment>
<dbReference type="GO" id="GO:0000978">
    <property type="term" value="F:RNA polymerase II cis-regulatory region sequence-specific DNA binding"/>
    <property type="evidence" value="ECO:0007669"/>
    <property type="project" value="TreeGrafter"/>
</dbReference>
<evidence type="ECO:0000256" key="9">
    <source>
        <dbReference type="ARBA" id="ARBA00023242"/>
    </source>
</evidence>
<dbReference type="AlphaFoldDB" id="A0A665URU1"/>
<proteinExistence type="predicted"/>
<dbReference type="Ensembl" id="ENSENLT00000023190.1">
    <property type="protein sequence ID" value="ENSENLP00000022428.1"/>
    <property type="gene ID" value="ENSENLG00000010194.1"/>
</dbReference>
<dbReference type="PANTHER" id="PTHR14678">
    <property type="entry name" value="PROLINE-RICH PROTEIN 35-RELATED"/>
    <property type="match status" value="1"/>
</dbReference>
<feature type="compositionally biased region" description="Basic and acidic residues" evidence="11">
    <location>
        <begin position="516"/>
        <end position="529"/>
    </location>
</feature>
<feature type="compositionally biased region" description="Polar residues" evidence="11">
    <location>
        <begin position="86"/>
        <end position="96"/>
    </location>
</feature>
<accession>A0A665URU1</accession>
<name>A0A665URU1_ECHNA</name>
<keyword evidence="8" id="KW-0804">Transcription</keyword>
<feature type="compositionally biased region" description="Basic and acidic residues" evidence="11">
    <location>
        <begin position="115"/>
        <end position="147"/>
    </location>
</feature>
<evidence type="ECO:0000256" key="4">
    <source>
        <dbReference type="ARBA" id="ARBA00022782"/>
    </source>
</evidence>
<dbReference type="PANTHER" id="PTHR14678:SF1">
    <property type="entry name" value="ZINC FINGER PROTEIN 750"/>
    <property type="match status" value="1"/>
</dbReference>
<keyword evidence="9" id="KW-0539">Nucleus</keyword>
<feature type="compositionally biased region" description="Basic residues" evidence="11">
    <location>
        <begin position="554"/>
        <end position="570"/>
    </location>
</feature>
<evidence type="ECO:0000256" key="3">
    <source>
        <dbReference type="ARBA" id="ARBA00022771"/>
    </source>
</evidence>
<protein>
    <recommendedName>
        <fullName evidence="10">Zinc finger protein 750</fullName>
    </recommendedName>
</protein>
<evidence type="ECO:0000259" key="12">
    <source>
        <dbReference type="Pfam" id="PF15269"/>
    </source>
</evidence>
<feature type="domain" description="Zinc finger protein 750-like zinc finger" evidence="12">
    <location>
        <begin position="5"/>
        <end position="58"/>
    </location>
</feature>
<evidence type="ECO:0000256" key="10">
    <source>
        <dbReference type="ARBA" id="ARBA00040216"/>
    </source>
</evidence>
<evidence type="ECO:0000256" key="8">
    <source>
        <dbReference type="ARBA" id="ARBA00023163"/>
    </source>
</evidence>
<evidence type="ECO:0000313" key="13">
    <source>
        <dbReference type="Ensembl" id="ENSENLP00000022428.1"/>
    </source>
</evidence>
<dbReference type="GO" id="GO:0001228">
    <property type="term" value="F:DNA-binding transcription activator activity, RNA polymerase II-specific"/>
    <property type="evidence" value="ECO:0007669"/>
    <property type="project" value="TreeGrafter"/>
</dbReference>
<dbReference type="GO" id="GO:0008544">
    <property type="term" value="P:epidermis development"/>
    <property type="evidence" value="ECO:0007669"/>
    <property type="project" value="TreeGrafter"/>
</dbReference>
<keyword evidence="5" id="KW-0862">Zinc</keyword>
<keyword evidence="14" id="KW-1185">Reference proteome</keyword>
<dbReference type="FunCoup" id="A0A665URU1">
    <property type="interactions" value="658"/>
</dbReference>
<keyword evidence="7" id="KW-0010">Activator</keyword>
<dbReference type="GO" id="GO:0008270">
    <property type="term" value="F:zinc ion binding"/>
    <property type="evidence" value="ECO:0007669"/>
    <property type="project" value="UniProtKB-KW"/>
</dbReference>
<reference evidence="13" key="3">
    <citation type="submission" date="2025-09" db="UniProtKB">
        <authorList>
            <consortium name="Ensembl"/>
        </authorList>
    </citation>
    <scope>IDENTIFICATION</scope>
</reference>
<feature type="region of interest" description="Disordered" evidence="11">
    <location>
        <begin position="70"/>
        <end position="188"/>
    </location>
</feature>
<evidence type="ECO:0000313" key="14">
    <source>
        <dbReference type="Proteomes" id="UP000472264"/>
    </source>
</evidence>
<dbReference type="OMA" id="PSAYDHY"/>
<evidence type="ECO:0000256" key="2">
    <source>
        <dbReference type="ARBA" id="ARBA00022723"/>
    </source>
</evidence>
<reference evidence="13" key="2">
    <citation type="submission" date="2025-08" db="UniProtKB">
        <authorList>
            <consortium name="Ensembl"/>
        </authorList>
    </citation>
    <scope>IDENTIFICATION</scope>
</reference>
<evidence type="ECO:0000256" key="5">
    <source>
        <dbReference type="ARBA" id="ARBA00022833"/>
    </source>
</evidence>
<feature type="compositionally biased region" description="Polar residues" evidence="11">
    <location>
        <begin position="544"/>
        <end position="553"/>
    </location>
</feature>
<feature type="region of interest" description="Disordered" evidence="11">
    <location>
        <begin position="512"/>
        <end position="570"/>
    </location>
</feature>
<evidence type="ECO:0000256" key="6">
    <source>
        <dbReference type="ARBA" id="ARBA00023015"/>
    </source>
</evidence>
<reference evidence="13" key="1">
    <citation type="submission" date="2021-04" db="EMBL/GenBank/DDBJ databases">
        <authorList>
            <consortium name="Wellcome Sanger Institute Data Sharing"/>
        </authorList>
    </citation>
    <scope>NUCLEOTIDE SEQUENCE [LARGE SCALE GENOMIC DNA]</scope>
</reference>
<evidence type="ECO:0000256" key="1">
    <source>
        <dbReference type="ARBA" id="ARBA00004123"/>
    </source>
</evidence>
<dbReference type="GO" id="GO:1990841">
    <property type="term" value="F:promoter-specific chromatin binding"/>
    <property type="evidence" value="ECO:0007669"/>
    <property type="project" value="TreeGrafter"/>
</dbReference>
<feature type="compositionally biased region" description="Polar residues" evidence="11">
    <location>
        <begin position="324"/>
        <end position="341"/>
    </location>
</feature>
<dbReference type="InterPro" id="IPR039363">
    <property type="entry name" value="ZNF750"/>
</dbReference>
<evidence type="ECO:0000256" key="7">
    <source>
        <dbReference type="ARBA" id="ARBA00023159"/>
    </source>
</evidence>
<feature type="region of interest" description="Disordered" evidence="11">
    <location>
        <begin position="423"/>
        <end position="446"/>
    </location>
</feature>
<keyword evidence="2" id="KW-0479">Metal-binding</keyword>
<sequence>MQTAQERKPKRPHYIPRPPGKPFKYQCFQCPFTCNEKSHLFNHMKYNLCKNSISLMSQKTGQTARQVKATAKVVPGRSKDSRCPSPMQTAQNSSPETLGAEENKADSGEDTQVDIGRESPLLKDSQKSKEANVLKDTEKSERNEAKTVPRPSAFSPVAPNRDGADAFKSSVQQSEESQTPAPTFNHPGFPWGTISPSIPLKPVPPPMVPEYATYLLPDRPLYPSYYLPGNPHANEPNSPSFQPEFLDAQRPVVPQPIAPPHNPLFPPFTYRYCHPLTPPHPLHYSLYRPHELSMPVTGPRYIPLDFYSQTLGPKDYDLYAYSRTKPSSLSGSTQEQSNHGQSGDKATRLSPKEGYSALGSPDRPCHAHIQQKDTEVLDYRTISESQTTQPGQSEIFTTSVFLPCPGTASEQDDENNREDLAPLNLSTRKQDQKSPSDHRLRCLDTENLKEEMPLNLSLRASYSSLEDLHQNSDAELEDEPCDQRQTAALALCQLATSSSTACSCDFRTAEQALQDSTDKRSPGTPEKPKLTTKAKSTGMKRENSGQAENNCQKANKRAKTPRRVLRRRLR</sequence>
<dbReference type="Proteomes" id="UP000472264">
    <property type="component" value="Chromosome 8"/>
</dbReference>
<evidence type="ECO:0000256" key="11">
    <source>
        <dbReference type="SAM" id="MobiDB-lite"/>
    </source>
</evidence>
<keyword evidence="6" id="KW-0805">Transcription regulation</keyword>
<organism evidence="13 14">
    <name type="scientific">Echeneis naucrates</name>
    <name type="common">Live sharksucker</name>
    <dbReference type="NCBI Taxonomy" id="173247"/>
    <lineage>
        <taxon>Eukaryota</taxon>
        <taxon>Metazoa</taxon>
        <taxon>Chordata</taxon>
        <taxon>Craniata</taxon>
        <taxon>Vertebrata</taxon>
        <taxon>Euteleostomi</taxon>
        <taxon>Actinopterygii</taxon>
        <taxon>Neopterygii</taxon>
        <taxon>Teleostei</taxon>
        <taxon>Neoteleostei</taxon>
        <taxon>Acanthomorphata</taxon>
        <taxon>Carangaria</taxon>
        <taxon>Carangiformes</taxon>
        <taxon>Echeneidae</taxon>
        <taxon>Echeneis</taxon>
    </lineage>
</organism>